<accession>A0ABQ3ADG3</accession>
<gene>
    <name evidence="1" type="ORF">GCM10010384_58260</name>
</gene>
<protein>
    <recommendedName>
        <fullName evidence="3">Secreted protein</fullName>
    </recommendedName>
</protein>
<name>A0ABQ3ADG3_9ACTN</name>
<evidence type="ECO:0008006" key="3">
    <source>
        <dbReference type="Google" id="ProtNLM"/>
    </source>
</evidence>
<dbReference type="EMBL" id="BMWE01000022">
    <property type="protein sequence ID" value="GGY43785.1"/>
    <property type="molecule type" value="Genomic_DNA"/>
</dbReference>
<organism evidence="1 2">
    <name type="scientific">Streptomyces djakartensis</name>
    <dbReference type="NCBI Taxonomy" id="68193"/>
    <lineage>
        <taxon>Bacteria</taxon>
        <taxon>Bacillati</taxon>
        <taxon>Actinomycetota</taxon>
        <taxon>Actinomycetes</taxon>
        <taxon>Kitasatosporales</taxon>
        <taxon>Streptomycetaceae</taxon>
        <taxon>Streptomyces</taxon>
    </lineage>
</organism>
<keyword evidence="2" id="KW-1185">Reference proteome</keyword>
<dbReference type="Proteomes" id="UP000653308">
    <property type="component" value="Unassembled WGS sequence"/>
</dbReference>
<evidence type="ECO:0000313" key="1">
    <source>
        <dbReference type="EMBL" id="GGY43785.1"/>
    </source>
</evidence>
<sequence length="197" mass="20299">MGPVELRLGLMPLGGQRRPVGRDRAHRFKGTDAGPGGGADLFRRSRGPLCSTYGIQLSVGGVVKGLRWAGTLTGAVALVGLAGSPALAGTDVTVYGPSFKAGCSNASAGHFASYGEVFTVYDKCADGWAAVVKVDVAPYQSNGGYDFSIWNPNSADGSPVTVNKSYDEGTGVCMQAGAGEYRSGEWGYFGPWSCGTA</sequence>
<reference evidence="2" key="1">
    <citation type="journal article" date="2019" name="Int. J. Syst. Evol. Microbiol.">
        <title>The Global Catalogue of Microorganisms (GCM) 10K type strain sequencing project: providing services to taxonomists for standard genome sequencing and annotation.</title>
        <authorList>
            <consortium name="The Broad Institute Genomics Platform"/>
            <consortium name="The Broad Institute Genome Sequencing Center for Infectious Disease"/>
            <person name="Wu L."/>
            <person name="Ma J."/>
        </authorList>
    </citation>
    <scope>NUCLEOTIDE SEQUENCE [LARGE SCALE GENOMIC DNA]</scope>
    <source>
        <strain evidence="2">JCM 4957</strain>
    </source>
</reference>
<proteinExistence type="predicted"/>
<comment type="caution">
    <text evidence="1">The sequence shown here is derived from an EMBL/GenBank/DDBJ whole genome shotgun (WGS) entry which is preliminary data.</text>
</comment>
<evidence type="ECO:0000313" key="2">
    <source>
        <dbReference type="Proteomes" id="UP000653308"/>
    </source>
</evidence>